<dbReference type="EMBL" id="JBBKAI010000002">
    <property type="protein sequence ID" value="MEJ8659814.1"/>
    <property type="molecule type" value="Genomic_DNA"/>
</dbReference>
<keyword evidence="2" id="KW-1185">Reference proteome</keyword>
<accession>A0ACC6QN68</accession>
<proteinExistence type="predicted"/>
<name>A0ACC6QN68_9ACTN</name>
<evidence type="ECO:0000313" key="2">
    <source>
        <dbReference type="Proteomes" id="UP001375539"/>
    </source>
</evidence>
<sequence>MKRRKLTIAVLTAAVLAGGGTATAFAVSHGNGDDDGNGGTVKVTVTDAIDSALRAVPGTVTSAGLDDSAWEIDVHGKDGVWHDVTLDATTGKVREDERSDSDDRAPSPTDAPVSASVAAQAATKAVPGTVTSIDLDHRHSANGLVWEADVRGKDGRHHELTVDARTEKVTVESPDHD</sequence>
<organism evidence="1 2">
    <name type="scientific">Streptomyces pratisoli</name>
    <dbReference type="NCBI Taxonomy" id="3139917"/>
    <lineage>
        <taxon>Bacteria</taxon>
        <taxon>Bacillati</taxon>
        <taxon>Actinomycetota</taxon>
        <taxon>Actinomycetes</taxon>
        <taxon>Kitasatosporales</taxon>
        <taxon>Streptomycetaceae</taxon>
        <taxon>Streptomyces</taxon>
    </lineage>
</organism>
<dbReference type="Proteomes" id="UP001375539">
    <property type="component" value="Unassembled WGS sequence"/>
</dbReference>
<evidence type="ECO:0000313" key="1">
    <source>
        <dbReference type="EMBL" id="MEJ8659814.1"/>
    </source>
</evidence>
<comment type="caution">
    <text evidence="1">The sequence shown here is derived from an EMBL/GenBank/DDBJ whole genome shotgun (WGS) entry which is preliminary data.</text>
</comment>
<protein>
    <submittedName>
        <fullName evidence="1">PepSY domain-containing protein</fullName>
    </submittedName>
</protein>
<reference evidence="1" key="1">
    <citation type="submission" date="2024-03" db="EMBL/GenBank/DDBJ databases">
        <title>Novel Streptomyces species of biotechnological and ecological value are a feature of Machair soil.</title>
        <authorList>
            <person name="Prole J.R."/>
            <person name="Goodfellow M."/>
            <person name="Allenby N."/>
            <person name="Ward A.C."/>
        </authorList>
    </citation>
    <scope>NUCLEOTIDE SEQUENCE</scope>
    <source>
        <strain evidence="1">MS1.AVA.4</strain>
    </source>
</reference>
<gene>
    <name evidence="1" type="ORF">WKI58_25355</name>
</gene>